<dbReference type="GO" id="GO:0005509">
    <property type="term" value="F:calcium ion binding"/>
    <property type="evidence" value="ECO:0007669"/>
    <property type="project" value="TreeGrafter"/>
</dbReference>
<dbReference type="InterPro" id="IPR005511">
    <property type="entry name" value="SMP-30"/>
</dbReference>
<dbReference type="EMBL" id="CAFBQT010000002">
    <property type="protein sequence ID" value="CAB5057679.1"/>
    <property type="molecule type" value="Genomic_DNA"/>
</dbReference>
<dbReference type="SUPFAM" id="SSF63829">
    <property type="entry name" value="Calcium-dependent phosphotriesterase"/>
    <property type="match status" value="1"/>
</dbReference>
<organism evidence="4">
    <name type="scientific">freshwater metagenome</name>
    <dbReference type="NCBI Taxonomy" id="449393"/>
    <lineage>
        <taxon>unclassified sequences</taxon>
        <taxon>metagenomes</taxon>
        <taxon>ecological metagenomes</taxon>
    </lineage>
</organism>
<dbReference type="Pfam" id="PF08450">
    <property type="entry name" value="SGL"/>
    <property type="match status" value="1"/>
</dbReference>
<comment type="similarity">
    <text evidence="1">Belongs to the SMP-30/CGR1 family.</text>
</comment>
<evidence type="ECO:0000313" key="4">
    <source>
        <dbReference type="EMBL" id="CAB5057679.1"/>
    </source>
</evidence>
<proteinExistence type="inferred from homology"/>
<dbReference type="EMBL" id="CAEZWY010000022">
    <property type="protein sequence ID" value="CAB4667038.1"/>
    <property type="molecule type" value="Genomic_DNA"/>
</dbReference>
<reference evidence="4" key="1">
    <citation type="submission" date="2020-05" db="EMBL/GenBank/DDBJ databases">
        <authorList>
            <person name="Chiriac C."/>
            <person name="Salcher M."/>
            <person name="Ghai R."/>
            <person name="Kavagutti S V."/>
        </authorList>
    </citation>
    <scope>NUCLEOTIDE SEQUENCE</scope>
</reference>
<dbReference type="AlphaFoldDB" id="A0A6J7TUP9"/>
<dbReference type="GO" id="GO:0004341">
    <property type="term" value="F:gluconolactonase activity"/>
    <property type="evidence" value="ECO:0007669"/>
    <property type="project" value="TreeGrafter"/>
</dbReference>
<dbReference type="PANTHER" id="PTHR10907">
    <property type="entry name" value="REGUCALCIN"/>
    <property type="match status" value="1"/>
</dbReference>
<dbReference type="Gene3D" id="2.120.10.30">
    <property type="entry name" value="TolB, C-terminal domain"/>
    <property type="match status" value="1"/>
</dbReference>
<feature type="domain" description="SMP-30/Gluconolactonase/LRE-like region" evidence="2">
    <location>
        <begin position="13"/>
        <end position="258"/>
    </location>
</feature>
<protein>
    <submittedName>
        <fullName evidence="4">Unannotated protein</fullName>
    </submittedName>
</protein>
<dbReference type="InterPro" id="IPR011042">
    <property type="entry name" value="6-blade_b-propeller_TolB-like"/>
</dbReference>
<sequence>MKLEIFDERRCTLGEGPTSSGLKNSHVMWIDILSYKVLWRDIHSGEIGSFDTPAEVGFALPRKNSGVVLGHASGATLREVDGTENPLPSWLEAESGPLAIPVRWNDAKVAPNGELFAGTMAFDGAKDAGSLYKFSRDGKTITKLLAPVSISNALDWTPDGTTFYYVDTLTMQLDKFDYEDSGITNRRTLVKFDESDGMPDGGCSDSEGGMWIGFWGGSHIRRYDSTGRKTHEIKMPVKNITSCAFAGENLDMLIVTTASADDAENPKSGMTFALEPGIKGNKTVLFN</sequence>
<evidence type="ECO:0000256" key="1">
    <source>
        <dbReference type="ARBA" id="ARBA00008853"/>
    </source>
</evidence>
<dbReference type="GO" id="GO:0019853">
    <property type="term" value="P:L-ascorbic acid biosynthetic process"/>
    <property type="evidence" value="ECO:0007669"/>
    <property type="project" value="TreeGrafter"/>
</dbReference>
<dbReference type="PRINTS" id="PR01790">
    <property type="entry name" value="SMP30FAMILY"/>
</dbReference>
<accession>A0A6J7TUP9</accession>
<dbReference type="PANTHER" id="PTHR10907:SF47">
    <property type="entry name" value="REGUCALCIN"/>
    <property type="match status" value="1"/>
</dbReference>
<evidence type="ECO:0000313" key="3">
    <source>
        <dbReference type="EMBL" id="CAB4667038.1"/>
    </source>
</evidence>
<dbReference type="InterPro" id="IPR013658">
    <property type="entry name" value="SGL"/>
</dbReference>
<evidence type="ECO:0000259" key="2">
    <source>
        <dbReference type="Pfam" id="PF08450"/>
    </source>
</evidence>
<name>A0A6J7TUP9_9ZZZZ</name>
<gene>
    <name evidence="3" type="ORF">UFOPK2312_00349</name>
    <name evidence="4" type="ORF">UFOPK4355_00032</name>
</gene>